<organism evidence="1 2">
    <name type="scientific">Marasmius crinis-equi</name>
    <dbReference type="NCBI Taxonomy" id="585013"/>
    <lineage>
        <taxon>Eukaryota</taxon>
        <taxon>Fungi</taxon>
        <taxon>Dikarya</taxon>
        <taxon>Basidiomycota</taxon>
        <taxon>Agaricomycotina</taxon>
        <taxon>Agaricomycetes</taxon>
        <taxon>Agaricomycetidae</taxon>
        <taxon>Agaricales</taxon>
        <taxon>Marasmiineae</taxon>
        <taxon>Marasmiaceae</taxon>
        <taxon>Marasmius</taxon>
    </lineage>
</organism>
<accession>A0ABR3F2L4</accession>
<dbReference type="EMBL" id="JBAHYK010001112">
    <property type="protein sequence ID" value="KAL0569468.1"/>
    <property type="molecule type" value="Genomic_DNA"/>
</dbReference>
<keyword evidence="2" id="KW-1185">Reference proteome</keyword>
<evidence type="ECO:0000313" key="2">
    <source>
        <dbReference type="Proteomes" id="UP001465976"/>
    </source>
</evidence>
<protein>
    <submittedName>
        <fullName evidence="1">Uncharacterized protein</fullName>
    </submittedName>
</protein>
<dbReference type="Proteomes" id="UP001465976">
    <property type="component" value="Unassembled WGS sequence"/>
</dbReference>
<name>A0ABR3F2L4_9AGAR</name>
<gene>
    <name evidence="1" type="ORF">V5O48_012494</name>
</gene>
<reference evidence="1 2" key="1">
    <citation type="submission" date="2024-02" db="EMBL/GenBank/DDBJ databases">
        <title>A draft genome for the cacao thread blight pathogen Marasmius crinis-equi.</title>
        <authorList>
            <person name="Cohen S.P."/>
            <person name="Baruah I.K."/>
            <person name="Amoako-Attah I."/>
            <person name="Bukari Y."/>
            <person name="Meinhardt L.W."/>
            <person name="Bailey B.A."/>
        </authorList>
    </citation>
    <scope>NUCLEOTIDE SEQUENCE [LARGE SCALE GENOMIC DNA]</scope>
    <source>
        <strain evidence="1 2">GH-76</strain>
    </source>
</reference>
<proteinExistence type="predicted"/>
<evidence type="ECO:0000313" key="1">
    <source>
        <dbReference type="EMBL" id="KAL0569468.1"/>
    </source>
</evidence>
<comment type="caution">
    <text evidence="1">The sequence shown here is derived from an EMBL/GenBank/DDBJ whole genome shotgun (WGS) entry which is preliminary data.</text>
</comment>
<sequence length="342" mass="38578">MASIGLDTCSDSASSPYLIPRSGSLPSAGHYPIPPLYFSQMLKEEDLQCTVRAIALCKRTDEFEYETLIPVVSIPGQAMPALALVERGGKDINDDQTPAQSQPKDIITLLSNSCLYWRYNGTEPPYHQLPQIIERASTTTPSPDAFVGEEKESVAKEPTPNSQADHVFIYAIEFTGEDVEPPTLLDLALVFQAVSVSDYPTHYFAAAMCKLMERLFRGRKILNECFQEPEEEHDGDSLKLRADGFRTLRIVRDDTPSFTRMIDELVKKFEEERKGHPLGLVLVKKIEADLRAPESTEWIKDRLRPELEAKLRAEVEAELRAKYAELYPRQQHDASRSANISF</sequence>